<dbReference type="EMBL" id="DVJO01000200">
    <property type="protein sequence ID" value="HIS83760.1"/>
    <property type="molecule type" value="Genomic_DNA"/>
</dbReference>
<reference evidence="1" key="2">
    <citation type="journal article" date="2021" name="PeerJ">
        <title>Extensive microbial diversity within the chicken gut microbiome revealed by metagenomics and culture.</title>
        <authorList>
            <person name="Gilroy R."/>
            <person name="Ravi A."/>
            <person name="Getino M."/>
            <person name="Pursley I."/>
            <person name="Horton D.L."/>
            <person name="Alikhan N.F."/>
            <person name="Baker D."/>
            <person name="Gharbi K."/>
            <person name="Hall N."/>
            <person name="Watson M."/>
            <person name="Adriaenssens E.M."/>
            <person name="Foster-Nyarko E."/>
            <person name="Jarju S."/>
            <person name="Secka A."/>
            <person name="Antonio M."/>
            <person name="Oren A."/>
            <person name="Chaudhuri R.R."/>
            <person name="La Ragione R."/>
            <person name="Hildebrand F."/>
            <person name="Pallen M.J."/>
        </authorList>
    </citation>
    <scope>NUCLEOTIDE SEQUENCE</scope>
    <source>
        <strain evidence="1">CHK152-2994</strain>
    </source>
</reference>
<evidence type="ECO:0000313" key="1">
    <source>
        <dbReference type="EMBL" id="HIS83760.1"/>
    </source>
</evidence>
<dbReference type="Proteomes" id="UP000824139">
    <property type="component" value="Unassembled WGS sequence"/>
</dbReference>
<comment type="caution">
    <text evidence="1">The sequence shown here is derived from an EMBL/GenBank/DDBJ whole genome shotgun (WGS) entry which is preliminary data.</text>
</comment>
<organism evidence="1 2">
    <name type="scientific">Candidatus Scatenecus faecavium</name>
    <dbReference type="NCBI Taxonomy" id="2840915"/>
    <lineage>
        <taxon>Bacteria</taxon>
        <taxon>Candidatus Scatenecus</taxon>
    </lineage>
</organism>
<gene>
    <name evidence="1" type="ORF">IAD41_09180</name>
</gene>
<sequence>MQIQNIQNVNNTSSNSFTGKIRTRILLESLGGNVINMSKRDNSIRLDGFSAITDIPKEKLAEKLCNVSNLQLFMNSLCNVIKQHSPKLAEAEQKYKDDLFMLLFSGQLGSKKAFVDLSNKYDKKFGRYININLDEGEKRFFQKYIDMF</sequence>
<protein>
    <submittedName>
        <fullName evidence="1">Uncharacterized protein</fullName>
    </submittedName>
</protein>
<evidence type="ECO:0000313" key="2">
    <source>
        <dbReference type="Proteomes" id="UP000824139"/>
    </source>
</evidence>
<accession>A0A9D1FXG9</accession>
<dbReference type="AlphaFoldDB" id="A0A9D1FXG9"/>
<name>A0A9D1FXG9_9BACT</name>
<reference evidence="1" key="1">
    <citation type="submission" date="2020-10" db="EMBL/GenBank/DDBJ databases">
        <authorList>
            <person name="Gilroy R."/>
        </authorList>
    </citation>
    <scope>NUCLEOTIDE SEQUENCE</scope>
    <source>
        <strain evidence="1">CHK152-2994</strain>
    </source>
</reference>
<proteinExistence type="predicted"/>